<proteinExistence type="predicted"/>
<organism evidence="1 2">
    <name type="scientific">Asticcacaulis benevestitus DSM 16100 = ATCC BAA-896</name>
    <dbReference type="NCBI Taxonomy" id="1121022"/>
    <lineage>
        <taxon>Bacteria</taxon>
        <taxon>Pseudomonadati</taxon>
        <taxon>Pseudomonadota</taxon>
        <taxon>Alphaproteobacteria</taxon>
        <taxon>Caulobacterales</taxon>
        <taxon>Caulobacteraceae</taxon>
        <taxon>Asticcacaulis</taxon>
    </lineage>
</organism>
<dbReference type="STRING" id="1121022.GCA_000376105_01367"/>
<reference evidence="1 2" key="1">
    <citation type="journal article" date="2014" name="Nature">
        <title>Sequential evolution of bacterial morphology by co-option of a developmental regulator.</title>
        <authorList>
            <person name="Jiang C."/>
            <person name="Brown P.J."/>
            <person name="Ducret A."/>
            <person name="Brun Y.V."/>
        </authorList>
    </citation>
    <scope>NUCLEOTIDE SEQUENCE [LARGE SCALE GENOMIC DNA]</scope>
    <source>
        <strain evidence="1 2">DSM 16100</strain>
    </source>
</reference>
<dbReference type="InterPro" id="IPR011008">
    <property type="entry name" value="Dimeric_a/b-barrel"/>
</dbReference>
<dbReference type="Gene3D" id="3.30.70.100">
    <property type="match status" value="1"/>
</dbReference>
<comment type="caution">
    <text evidence="1">The sequence shown here is derived from an EMBL/GenBank/DDBJ whole genome shotgun (WGS) entry which is preliminary data.</text>
</comment>
<evidence type="ECO:0000313" key="2">
    <source>
        <dbReference type="Proteomes" id="UP000017837"/>
    </source>
</evidence>
<dbReference type="GO" id="GO:0016857">
    <property type="term" value="F:racemase and epimerase activity, acting on carbohydrates and derivatives"/>
    <property type="evidence" value="ECO:0007669"/>
    <property type="project" value="InterPro"/>
</dbReference>
<accession>V4PRI2</accession>
<sequence length="126" mass="14133">MEQLETLMSTQPEKQVFALDLKDDPALIERYKQWHAPGQVPAAINASMHAAGIEALEIYLVGNRMMMILTPGPNYDAAAKATSDAESPDVQAWEKLMWDFQQALPFAAPGQKWLPMERIYSLAEQN</sequence>
<dbReference type="SUPFAM" id="SSF54909">
    <property type="entry name" value="Dimeric alpha+beta barrel"/>
    <property type="match status" value="1"/>
</dbReference>
<dbReference type="eggNOG" id="COG3254">
    <property type="taxonomic scope" value="Bacteria"/>
</dbReference>
<evidence type="ECO:0008006" key="3">
    <source>
        <dbReference type="Google" id="ProtNLM"/>
    </source>
</evidence>
<dbReference type="PANTHER" id="PTHR43239">
    <property type="entry name" value="UPF0734 PROTEIN DDB_G0273871/DDB_G0273177"/>
    <property type="match status" value="1"/>
</dbReference>
<protein>
    <recommendedName>
        <fullName evidence="3">L-rhamnose mutarotase</fullName>
    </recommendedName>
</protein>
<dbReference type="PANTHER" id="PTHR43239:SF1">
    <property type="entry name" value="UPF0734 PROTEIN DDB_G0273871_DDB_G0273177"/>
    <property type="match status" value="1"/>
</dbReference>
<dbReference type="PATRIC" id="fig|1121022.4.peg.2367"/>
<evidence type="ECO:0000313" key="1">
    <source>
        <dbReference type="EMBL" id="ESQ90921.1"/>
    </source>
</evidence>
<dbReference type="Proteomes" id="UP000017837">
    <property type="component" value="Unassembled WGS sequence"/>
</dbReference>
<dbReference type="InterPro" id="IPR008000">
    <property type="entry name" value="Rham/fucose_mutarotase"/>
</dbReference>
<keyword evidence="2" id="KW-1185">Reference proteome</keyword>
<dbReference type="AlphaFoldDB" id="V4PRI2"/>
<name>V4PRI2_9CAUL</name>
<dbReference type="EMBL" id="AWGB01000021">
    <property type="protein sequence ID" value="ESQ90921.1"/>
    <property type="molecule type" value="Genomic_DNA"/>
</dbReference>
<gene>
    <name evidence="1" type="ORF">ABENE_11670</name>
</gene>
<dbReference type="Pfam" id="PF05336">
    <property type="entry name" value="rhaM"/>
    <property type="match status" value="1"/>
</dbReference>
<dbReference type="InterPro" id="IPR052996">
    <property type="entry name" value="Carb_Metab_Mutarotase"/>
</dbReference>